<organism evidence="2 3">
    <name type="scientific">Paludisphaera borealis</name>
    <dbReference type="NCBI Taxonomy" id="1387353"/>
    <lineage>
        <taxon>Bacteria</taxon>
        <taxon>Pseudomonadati</taxon>
        <taxon>Planctomycetota</taxon>
        <taxon>Planctomycetia</taxon>
        <taxon>Isosphaerales</taxon>
        <taxon>Isosphaeraceae</taxon>
        <taxon>Paludisphaera</taxon>
    </lineage>
</organism>
<dbReference type="Proteomes" id="UP000186309">
    <property type="component" value="Chromosome"/>
</dbReference>
<dbReference type="InterPro" id="IPR011659">
    <property type="entry name" value="WD40"/>
</dbReference>
<keyword evidence="3" id="KW-1185">Reference proteome</keyword>
<comment type="similarity">
    <text evidence="1">Belongs to the TolB family.</text>
</comment>
<evidence type="ECO:0000313" key="2">
    <source>
        <dbReference type="EMBL" id="APW62449.1"/>
    </source>
</evidence>
<dbReference type="InterPro" id="IPR011042">
    <property type="entry name" value="6-blade_b-propeller_TolB-like"/>
</dbReference>
<dbReference type="Pfam" id="PF07676">
    <property type="entry name" value="PD40"/>
    <property type="match status" value="3"/>
</dbReference>
<dbReference type="Gene3D" id="2.120.10.30">
    <property type="entry name" value="TolB, C-terminal domain"/>
    <property type="match status" value="3"/>
</dbReference>
<sequence length="359" mass="39646">MSFTASVLLVCTALTAQAHGGGGERPLSAEEVAKLESKHITNVRQATFGFFRAGEGYFSPDGKSIVFQAVPNLPESIFLKPRPNQYEYQIFTAELAPGAKPKRVSTGEGACTCAFFAPDGNSLIFGSTHLSPSPAAPKSAAYGRSGSRYRWSFPEGMDIFQADLNGEIIKRLTDADGYDAEGSYSPDGKQIIFTSHRDGDGEIYIMDADGKNPRRITHAKGYDGGPFFSPDGKRIIYRSDRKGDDLLQLFVNNVEGTDERQLTDDKSVNWGPYWHRDGRHIIYATSRHGHSNYELYLMNVDTKAEERITFHDGFDGLPVFSPDGKQLMWTSNGRGTDRNSQLFIADFTLDPAPQTASNR</sequence>
<dbReference type="PANTHER" id="PTHR36842">
    <property type="entry name" value="PROTEIN TOLB HOMOLOG"/>
    <property type="match status" value="1"/>
</dbReference>
<reference evidence="3" key="1">
    <citation type="submission" date="2016-12" db="EMBL/GenBank/DDBJ databases">
        <title>Comparative genomics of four Isosphaeraceae planctomycetes: a common pool of plasmids and glycoside hydrolase genes.</title>
        <authorList>
            <person name="Ivanova A."/>
        </authorList>
    </citation>
    <scope>NUCLEOTIDE SEQUENCE [LARGE SCALE GENOMIC DNA]</scope>
    <source>
        <strain evidence="3">PX4</strain>
    </source>
</reference>
<dbReference type="AlphaFoldDB" id="A0A1U7CU75"/>
<protein>
    <submittedName>
        <fullName evidence="2">Protein TolB</fullName>
    </submittedName>
</protein>
<gene>
    <name evidence="2" type="primary">tolB_4</name>
    <name evidence="2" type="ORF">BSF38_03995</name>
</gene>
<dbReference type="PANTHER" id="PTHR36842:SF1">
    <property type="entry name" value="PROTEIN TOLB"/>
    <property type="match status" value="1"/>
</dbReference>
<evidence type="ECO:0000256" key="1">
    <source>
        <dbReference type="ARBA" id="ARBA00009820"/>
    </source>
</evidence>
<proteinExistence type="inferred from homology"/>
<dbReference type="OrthoDB" id="108903at2"/>
<dbReference type="Pfam" id="PF26549">
    <property type="entry name" value="Tricorn_N"/>
    <property type="match status" value="1"/>
</dbReference>
<accession>A0A1U7CU75</accession>
<dbReference type="SUPFAM" id="SSF82171">
    <property type="entry name" value="DPP6 N-terminal domain-like"/>
    <property type="match status" value="1"/>
</dbReference>
<evidence type="ECO:0000313" key="3">
    <source>
        <dbReference type="Proteomes" id="UP000186309"/>
    </source>
</evidence>
<name>A0A1U7CU75_9BACT</name>
<dbReference type="RefSeq" id="WP_083713972.1">
    <property type="nucleotide sequence ID" value="NZ_CP019082.1"/>
</dbReference>
<dbReference type="KEGG" id="pbor:BSF38_03995"/>
<dbReference type="STRING" id="1387353.BSF38_03995"/>
<dbReference type="EMBL" id="CP019082">
    <property type="protein sequence ID" value="APW62449.1"/>
    <property type="molecule type" value="Genomic_DNA"/>
</dbReference>